<dbReference type="AlphaFoldDB" id="A0AAN9RQM2"/>
<feature type="compositionally biased region" description="Basic and acidic residues" evidence="1">
    <location>
        <begin position="39"/>
        <end position="49"/>
    </location>
</feature>
<sequence length="324" mass="35414">MEGEQSGGCSKRYGQAIETSPEGAEAGEAIEIRVGSGAEQRDAARKEEDSSQVMGKMKDTLKTGAHHEHASGSKQPSQAEQSRRRKLVRRRPLASLTGSPLFLSVEGNDYNLRSRSRKATTRRGNDEATAGDASGGARGTAKVDGDAGYAVVIDSGTTAKEKIREDGSSEVRKGEGDRGERDRKEREAEGMLLSGIKAVIMGGGDQSERDSERQSELEFTPSEVATENHRLLRLESHSLNNCISDSAVVNCNRIFWMKNEHSEALRIWNIGKEVGFSFAGEDDIVIGHIRAMEIREKSASRREVTSMRENTSRVENSLSDDEAN</sequence>
<evidence type="ECO:0000313" key="3">
    <source>
        <dbReference type="Proteomes" id="UP001374584"/>
    </source>
</evidence>
<gene>
    <name evidence="2" type="ORF">VNO80_00896</name>
</gene>
<dbReference type="Proteomes" id="UP001374584">
    <property type="component" value="Unassembled WGS sequence"/>
</dbReference>
<feature type="region of interest" description="Disordered" evidence="1">
    <location>
        <begin position="160"/>
        <end position="188"/>
    </location>
</feature>
<feature type="compositionally biased region" description="Basic residues" evidence="1">
    <location>
        <begin position="83"/>
        <end position="92"/>
    </location>
</feature>
<name>A0AAN9RQM2_PHACN</name>
<evidence type="ECO:0000313" key="2">
    <source>
        <dbReference type="EMBL" id="KAK7382161.1"/>
    </source>
</evidence>
<keyword evidence="3" id="KW-1185">Reference proteome</keyword>
<organism evidence="2 3">
    <name type="scientific">Phaseolus coccineus</name>
    <name type="common">Scarlet runner bean</name>
    <name type="synonym">Phaseolus multiflorus</name>
    <dbReference type="NCBI Taxonomy" id="3886"/>
    <lineage>
        <taxon>Eukaryota</taxon>
        <taxon>Viridiplantae</taxon>
        <taxon>Streptophyta</taxon>
        <taxon>Embryophyta</taxon>
        <taxon>Tracheophyta</taxon>
        <taxon>Spermatophyta</taxon>
        <taxon>Magnoliopsida</taxon>
        <taxon>eudicotyledons</taxon>
        <taxon>Gunneridae</taxon>
        <taxon>Pentapetalae</taxon>
        <taxon>rosids</taxon>
        <taxon>fabids</taxon>
        <taxon>Fabales</taxon>
        <taxon>Fabaceae</taxon>
        <taxon>Papilionoideae</taxon>
        <taxon>50 kb inversion clade</taxon>
        <taxon>NPAAA clade</taxon>
        <taxon>indigoferoid/millettioid clade</taxon>
        <taxon>Phaseoleae</taxon>
        <taxon>Phaseolus</taxon>
    </lineage>
</organism>
<feature type="compositionally biased region" description="Basic and acidic residues" evidence="1">
    <location>
        <begin position="56"/>
        <end position="71"/>
    </location>
</feature>
<accession>A0AAN9RQM2</accession>
<comment type="caution">
    <text evidence="2">The sequence shown here is derived from an EMBL/GenBank/DDBJ whole genome shotgun (WGS) entry which is preliminary data.</text>
</comment>
<feature type="region of interest" description="Disordered" evidence="1">
    <location>
        <begin position="1"/>
        <end position="143"/>
    </location>
</feature>
<protein>
    <submittedName>
        <fullName evidence="2">Uncharacterized protein</fullName>
    </submittedName>
</protein>
<proteinExistence type="predicted"/>
<feature type="region of interest" description="Disordered" evidence="1">
    <location>
        <begin position="297"/>
        <end position="324"/>
    </location>
</feature>
<reference evidence="2 3" key="1">
    <citation type="submission" date="2024-01" db="EMBL/GenBank/DDBJ databases">
        <title>The genomes of 5 underutilized Papilionoideae crops provide insights into root nodulation and disease resistanc.</title>
        <authorList>
            <person name="Jiang F."/>
        </authorList>
    </citation>
    <scope>NUCLEOTIDE SEQUENCE [LARGE SCALE GENOMIC DNA]</scope>
    <source>
        <strain evidence="2">JINMINGXINNONG_FW02</strain>
        <tissue evidence="2">Leaves</tissue>
    </source>
</reference>
<feature type="compositionally biased region" description="Basic and acidic residues" evidence="1">
    <location>
        <begin position="297"/>
        <end position="312"/>
    </location>
</feature>
<evidence type="ECO:0000256" key="1">
    <source>
        <dbReference type="SAM" id="MobiDB-lite"/>
    </source>
</evidence>
<dbReference type="EMBL" id="JAYMYR010000001">
    <property type="protein sequence ID" value="KAK7382161.1"/>
    <property type="molecule type" value="Genomic_DNA"/>
</dbReference>